<dbReference type="HOGENOM" id="CLU_1584266_0_0_0"/>
<sequence>MKKNILFLFIMIFSVSSWGYKISSKDESRYNIDYFRGSFRMMKVDYDRFGDKKDSKKLGYYNFIPLYKNGETVGYGAITHIKSYNKHEALLAIISPEGKLMDFYLPDANDKHQEVHDYNWKNSYIGKEYDEMEFDGLAGSTFIANSTYGELKSMLRAFEYRKKDIVGK</sequence>
<reference evidence="1 2" key="1">
    <citation type="journal article" date="2010" name="Stand. Genomic Sci.">
        <title>Complete genome sequence of Ilyobacter polytropus type strain (CuHbu1).</title>
        <authorList>
            <person name="Sikorski J."/>
            <person name="Chertkov O."/>
            <person name="Lapidus A."/>
            <person name="Nolan M."/>
            <person name="Lucas S."/>
            <person name="Del Rio T.G."/>
            <person name="Tice H."/>
            <person name="Cheng J.F."/>
            <person name="Tapia R."/>
            <person name="Han C."/>
            <person name="Goodwin L."/>
            <person name="Pitluck S."/>
            <person name="Liolios K."/>
            <person name="Ivanova N."/>
            <person name="Mavromatis K."/>
            <person name="Mikhailova N."/>
            <person name="Pati A."/>
            <person name="Chen A."/>
            <person name="Palaniappan K."/>
            <person name="Land M."/>
            <person name="Hauser L."/>
            <person name="Chang Y.J."/>
            <person name="Jeffries C.D."/>
            <person name="Brambilla E."/>
            <person name="Yasawong M."/>
            <person name="Rohde M."/>
            <person name="Pukall R."/>
            <person name="Spring S."/>
            <person name="Goker M."/>
            <person name="Woyke T."/>
            <person name="Bristow J."/>
            <person name="Eisen J.A."/>
            <person name="Markowitz V."/>
            <person name="Hugenholtz P."/>
            <person name="Kyrpides N.C."/>
            <person name="Klenk H.P."/>
        </authorList>
    </citation>
    <scope>NUCLEOTIDE SEQUENCE [LARGE SCALE GENOMIC DNA]</scope>
    <source>
        <strain evidence="2">ATCC 51220 / DSM 2926 / LMG 16218 / CuHBu1</strain>
        <plasmid evidence="2">pILYOP01</plasmid>
    </source>
</reference>
<dbReference type="KEGG" id="ipo:Ilyop_2777"/>
<geneLocation type="plasmid" evidence="1 2">
    <name>pILYOP01</name>
</geneLocation>
<evidence type="ECO:0008006" key="3">
    <source>
        <dbReference type="Google" id="ProtNLM"/>
    </source>
</evidence>
<dbReference type="Proteomes" id="UP000006875">
    <property type="component" value="Plasmid pILYOP01"/>
</dbReference>
<protein>
    <recommendedName>
        <fullName evidence="3">FMN-binding domain protein</fullName>
    </recommendedName>
</protein>
<keyword evidence="2" id="KW-1185">Reference proteome</keyword>
<accession>E3HD56</accession>
<dbReference type="RefSeq" id="WP_013389184.1">
    <property type="nucleotide sequence ID" value="NC_014633.1"/>
</dbReference>
<gene>
    <name evidence="1" type="ordered locus">Ilyop_2777</name>
</gene>
<evidence type="ECO:0000313" key="2">
    <source>
        <dbReference type="Proteomes" id="UP000006875"/>
    </source>
</evidence>
<keyword evidence="1" id="KW-0614">Plasmid</keyword>
<dbReference type="EMBL" id="CP002282">
    <property type="protein sequence ID" value="ADO84532.1"/>
    <property type="molecule type" value="Genomic_DNA"/>
</dbReference>
<name>E3HD56_ILYPC</name>
<dbReference type="OrthoDB" id="88022at2"/>
<proteinExistence type="predicted"/>
<evidence type="ECO:0000313" key="1">
    <source>
        <dbReference type="EMBL" id="ADO84532.1"/>
    </source>
</evidence>
<dbReference type="AlphaFoldDB" id="E3HD56"/>
<organism evidence="1 2">
    <name type="scientific">Ilyobacter polytropus (strain ATCC 51220 / DSM 2926 / LMG 16218 / CuHBu1)</name>
    <dbReference type="NCBI Taxonomy" id="572544"/>
    <lineage>
        <taxon>Bacteria</taxon>
        <taxon>Fusobacteriati</taxon>
        <taxon>Fusobacteriota</taxon>
        <taxon>Fusobacteriia</taxon>
        <taxon>Fusobacteriales</taxon>
        <taxon>Fusobacteriaceae</taxon>
        <taxon>Ilyobacter</taxon>
    </lineage>
</organism>